<dbReference type="GO" id="GO:0019814">
    <property type="term" value="C:immunoglobulin complex"/>
    <property type="evidence" value="ECO:0007669"/>
    <property type="project" value="UniProtKB-KW"/>
</dbReference>
<dbReference type="SMART" id="SM00406">
    <property type="entry name" value="IGv"/>
    <property type="match status" value="1"/>
</dbReference>
<dbReference type="InterPro" id="IPR013783">
    <property type="entry name" value="Ig-like_fold"/>
</dbReference>
<protein>
    <recommendedName>
        <fullName evidence="12">Ig-like domain-containing protein</fullName>
    </recommendedName>
</protein>
<reference evidence="13" key="2">
    <citation type="submission" date="2025-09" db="UniProtKB">
        <authorList>
            <consortium name="Ensembl"/>
        </authorList>
    </citation>
    <scope>IDENTIFICATION</scope>
</reference>
<evidence type="ECO:0000256" key="10">
    <source>
        <dbReference type="ARBA" id="ARBA00023319"/>
    </source>
</evidence>
<dbReference type="Proteomes" id="UP000265020">
    <property type="component" value="Unassembled WGS sequence"/>
</dbReference>
<evidence type="ECO:0000313" key="14">
    <source>
        <dbReference type="Proteomes" id="UP000265020"/>
    </source>
</evidence>
<evidence type="ECO:0000256" key="7">
    <source>
        <dbReference type="ARBA" id="ARBA00023130"/>
    </source>
</evidence>
<keyword evidence="7" id="KW-1064">Adaptive immunity</keyword>
<dbReference type="GO" id="GO:0005886">
    <property type="term" value="C:plasma membrane"/>
    <property type="evidence" value="ECO:0007669"/>
    <property type="project" value="UniProtKB-SubCell"/>
</dbReference>
<evidence type="ECO:0000313" key="13">
    <source>
        <dbReference type="Ensembl" id="ENSCVAP00000008094.1"/>
    </source>
</evidence>
<sequence length="126" mass="14537">MSILQIHQTYKDWRGCFSFTNSVWGDITLQQSPYEVKRPGETVRISCVTSGYEMTSYPINWIRQKRGKSLEWIGWINTDTAVPTYADSFKSRFSFTQDVSSSTQFLQISSLSTEDSAVYFCARETQ</sequence>
<dbReference type="InterPro" id="IPR036179">
    <property type="entry name" value="Ig-like_dom_sf"/>
</dbReference>
<comment type="subcellular location">
    <subcellularLocation>
        <location evidence="1">Cell membrane</location>
    </subcellularLocation>
    <subcellularLocation>
        <location evidence="2">Secreted</location>
    </subcellularLocation>
</comment>
<dbReference type="Gene3D" id="2.60.40.10">
    <property type="entry name" value="Immunoglobulins"/>
    <property type="match status" value="1"/>
</dbReference>
<dbReference type="Pfam" id="PF07686">
    <property type="entry name" value="V-set"/>
    <property type="match status" value="1"/>
</dbReference>
<evidence type="ECO:0000259" key="12">
    <source>
        <dbReference type="PROSITE" id="PS50835"/>
    </source>
</evidence>
<keyword evidence="6" id="KW-0391">Immunity</keyword>
<dbReference type="STRING" id="28743.ENSCVAP00000008094"/>
<evidence type="ECO:0000256" key="4">
    <source>
        <dbReference type="ARBA" id="ARBA00022525"/>
    </source>
</evidence>
<organism evidence="13 14">
    <name type="scientific">Cyprinodon variegatus</name>
    <name type="common">Sheepshead minnow</name>
    <dbReference type="NCBI Taxonomy" id="28743"/>
    <lineage>
        <taxon>Eukaryota</taxon>
        <taxon>Metazoa</taxon>
        <taxon>Chordata</taxon>
        <taxon>Craniata</taxon>
        <taxon>Vertebrata</taxon>
        <taxon>Euteleostomi</taxon>
        <taxon>Actinopterygii</taxon>
        <taxon>Neopterygii</taxon>
        <taxon>Teleostei</taxon>
        <taxon>Neoteleostei</taxon>
        <taxon>Acanthomorphata</taxon>
        <taxon>Ovalentaria</taxon>
        <taxon>Atherinomorphae</taxon>
        <taxon>Cyprinodontiformes</taxon>
        <taxon>Cyprinodontidae</taxon>
        <taxon>Cyprinodon</taxon>
    </lineage>
</organism>
<accession>A0A3Q2CRD3</accession>
<dbReference type="InterPro" id="IPR013106">
    <property type="entry name" value="Ig_V-set"/>
</dbReference>
<evidence type="ECO:0000256" key="11">
    <source>
        <dbReference type="ARBA" id="ARBA00043265"/>
    </source>
</evidence>
<name>A0A3Q2CRD3_CYPVA</name>
<dbReference type="OMA" id="WINTHTV"/>
<evidence type="ECO:0000256" key="2">
    <source>
        <dbReference type="ARBA" id="ARBA00004613"/>
    </source>
</evidence>
<dbReference type="Ensembl" id="ENSCVAT00000002194.1">
    <property type="protein sequence ID" value="ENSCVAP00000008094.1"/>
    <property type="gene ID" value="ENSCVAG00000009857.1"/>
</dbReference>
<keyword evidence="10" id="KW-0393">Immunoglobulin domain</keyword>
<keyword evidence="9" id="KW-1015">Disulfide bond</keyword>
<keyword evidence="5" id="KW-0732">Signal</keyword>
<feature type="domain" description="Ig-like" evidence="12">
    <location>
        <begin position="40"/>
        <end position="126"/>
    </location>
</feature>
<evidence type="ECO:0000256" key="3">
    <source>
        <dbReference type="ARBA" id="ARBA00022475"/>
    </source>
</evidence>
<dbReference type="InterPro" id="IPR007110">
    <property type="entry name" value="Ig-like_dom"/>
</dbReference>
<dbReference type="SUPFAM" id="SSF48726">
    <property type="entry name" value="Immunoglobulin"/>
    <property type="match status" value="1"/>
</dbReference>
<reference evidence="13" key="1">
    <citation type="submission" date="2025-08" db="UniProtKB">
        <authorList>
            <consortium name="Ensembl"/>
        </authorList>
    </citation>
    <scope>IDENTIFICATION</scope>
</reference>
<keyword evidence="8" id="KW-0472">Membrane</keyword>
<keyword evidence="11" id="KW-1280">Immunoglobulin</keyword>
<keyword evidence="14" id="KW-1185">Reference proteome</keyword>
<dbReference type="GO" id="GO:0005576">
    <property type="term" value="C:extracellular region"/>
    <property type="evidence" value="ECO:0007669"/>
    <property type="project" value="UniProtKB-SubCell"/>
</dbReference>
<evidence type="ECO:0000256" key="8">
    <source>
        <dbReference type="ARBA" id="ARBA00023136"/>
    </source>
</evidence>
<evidence type="ECO:0000256" key="9">
    <source>
        <dbReference type="ARBA" id="ARBA00023157"/>
    </source>
</evidence>
<dbReference type="FunFam" id="2.60.40.10:FF:001072">
    <property type="entry name" value="Immunoglobulin heavy variable V1-24"/>
    <property type="match status" value="1"/>
</dbReference>
<dbReference type="AlphaFoldDB" id="A0A3Q2CRD3"/>
<dbReference type="PROSITE" id="PS50835">
    <property type="entry name" value="IG_LIKE"/>
    <property type="match status" value="1"/>
</dbReference>
<evidence type="ECO:0000256" key="1">
    <source>
        <dbReference type="ARBA" id="ARBA00004236"/>
    </source>
</evidence>
<keyword evidence="4" id="KW-0964">Secreted</keyword>
<proteinExistence type="predicted"/>
<dbReference type="PANTHER" id="PTHR23266">
    <property type="entry name" value="IMMUNOGLOBULIN HEAVY CHAIN"/>
    <property type="match status" value="1"/>
</dbReference>
<evidence type="ECO:0000256" key="5">
    <source>
        <dbReference type="ARBA" id="ARBA00022729"/>
    </source>
</evidence>
<keyword evidence="3" id="KW-1003">Cell membrane</keyword>
<evidence type="ECO:0000256" key="6">
    <source>
        <dbReference type="ARBA" id="ARBA00022859"/>
    </source>
</evidence>
<dbReference type="GO" id="GO:0002250">
    <property type="term" value="P:adaptive immune response"/>
    <property type="evidence" value="ECO:0007669"/>
    <property type="project" value="UniProtKB-KW"/>
</dbReference>
<dbReference type="InterPro" id="IPR050199">
    <property type="entry name" value="IgHV"/>
</dbReference>
<dbReference type="GeneTree" id="ENSGT00940000163849"/>